<keyword evidence="4" id="KW-0378">Hydrolase</keyword>
<accession>A0AAV2RPN2</accession>
<dbReference type="PRINTS" id="PR00722">
    <property type="entry name" value="CHYMOTRYPSIN"/>
</dbReference>
<dbReference type="EMBL" id="CAXKWB010027097">
    <property type="protein sequence ID" value="CAL4131309.1"/>
    <property type="molecule type" value="Genomic_DNA"/>
</dbReference>
<dbReference type="PANTHER" id="PTHR24252">
    <property type="entry name" value="ACROSIN-RELATED"/>
    <property type="match status" value="1"/>
</dbReference>
<evidence type="ECO:0000256" key="7">
    <source>
        <dbReference type="ARBA" id="ARBA00023157"/>
    </source>
</evidence>
<keyword evidence="2" id="KW-0645">Protease</keyword>
<dbReference type="SUPFAM" id="SSF50494">
    <property type="entry name" value="Trypsin-like serine proteases"/>
    <property type="match status" value="1"/>
</dbReference>
<dbReference type="InterPro" id="IPR033116">
    <property type="entry name" value="TRYPSIN_SER"/>
</dbReference>
<comment type="catalytic activity">
    <reaction evidence="8">
        <text>Selective cleavage of 103-Arg-|-Ser-104 and 124-Ile-|-Ile-125 bonds in Limulus clotting factor B to form activated factor B. Cleavage of -Pro-Arg-|-Xaa- bonds in synthetic substrates.</text>
        <dbReference type="EC" id="3.4.21.84"/>
    </reaction>
</comment>
<keyword evidence="13" id="KW-1185">Reference proteome</keyword>
<dbReference type="Proteomes" id="UP001497623">
    <property type="component" value="Unassembled WGS sequence"/>
</dbReference>
<dbReference type="Gene3D" id="2.40.10.10">
    <property type="entry name" value="Trypsin-like serine proteases"/>
    <property type="match status" value="1"/>
</dbReference>
<keyword evidence="7" id="KW-1015">Disulfide bond</keyword>
<dbReference type="SMART" id="SM00020">
    <property type="entry name" value="Tryp_SPc"/>
    <property type="match status" value="1"/>
</dbReference>
<comment type="caution">
    <text evidence="12">The sequence shown here is derived from an EMBL/GenBank/DDBJ whole genome shotgun (WGS) entry which is preliminary data.</text>
</comment>
<dbReference type="PANTHER" id="PTHR24252:SF7">
    <property type="entry name" value="HYALIN"/>
    <property type="match status" value="1"/>
</dbReference>
<dbReference type="PROSITE" id="PS50240">
    <property type="entry name" value="TRYPSIN_DOM"/>
    <property type="match status" value="1"/>
</dbReference>
<feature type="domain" description="Peptidase S1" evidence="11">
    <location>
        <begin position="35"/>
        <end position="259"/>
    </location>
</feature>
<proteinExistence type="predicted"/>
<dbReference type="FunFam" id="2.40.10.10:FF:000120">
    <property type="entry name" value="Putative serine protease"/>
    <property type="match status" value="1"/>
</dbReference>
<evidence type="ECO:0000256" key="3">
    <source>
        <dbReference type="ARBA" id="ARBA00022729"/>
    </source>
</evidence>
<dbReference type="InterPro" id="IPR009003">
    <property type="entry name" value="Peptidase_S1_PA"/>
</dbReference>
<feature type="region of interest" description="Disordered" evidence="10">
    <location>
        <begin position="1"/>
        <end position="22"/>
    </location>
</feature>
<evidence type="ECO:0000313" key="12">
    <source>
        <dbReference type="EMBL" id="CAL4131309.1"/>
    </source>
</evidence>
<dbReference type="GO" id="GO:0042381">
    <property type="term" value="P:hemolymph coagulation"/>
    <property type="evidence" value="ECO:0007669"/>
    <property type="project" value="UniProtKB-KW"/>
</dbReference>
<name>A0AAV2RPN2_MEGNR</name>
<evidence type="ECO:0000256" key="4">
    <source>
        <dbReference type="ARBA" id="ARBA00022801"/>
    </source>
</evidence>
<evidence type="ECO:0000256" key="10">
    <source>
        <dbReference type="SAM" id="MobiDB-lite"/>
    </source>
</evidence>
<dbReference type="PROSITE" id="PS00135">
    <property type="entry name" value="TRYPSIN_SER"/>
    <property type="match status" value="1"/>
</dbReference>
<evidence type="ECO:0000256" key="2">
    <source>
        <dbReference type="ARBA" id="ARBA00022670"/>
    </source>
</evidence>
<reference evidence="12 13" key="1">
    <citation type="submission" date="2024-05" db="EMBL/GenBank/DDBJ databases">
        <authorList>
            <person name="Wallberg A."/>
        </authorList>
    </citation>
    <scope>NUCLEOTIDE SEQUENCE [LARGE SCALE GENOMIC DNA]</scope>
</reference>
<dbReference type="CDD" id="cd00190">
    <property type="entry name" value="Tryp_SPc"/>
    <property type="match status" value="1"/>
</dbReference>
<gene>
    <name evidence="12" type="ORF">MNOR_LOCUS26733</name>
</gene>
<evidence type="ECO:0000256" key="8">
    <source>
        <dbReference type="ARBA" id="ARBA00052079"/>
    </source>
</evidence>
<dbReference type="InterPro" id="IPR043504">
    <property type="entry name" value="Peptidase_S1_PA_chymotrypsin"/>
</dbReference>
<sequence length="259" mass="27125">MANSKVPTPEPEPEPEPEPDPNACKCGQANRNIRIVGGVETLVNEYPWQAALVISGTSQVFSGASVIGSNHILTAAHTIQGVIDNDISYQVLVGAHGLTNAASSQLILNADRFIQHPGFDSTLLDNDIAIIVLRDSIDFTSSEVRPVCLPNSDADAYDSVTATVSGWGTTSFEGSQPDVLMEVDVPTMSNSKCQISYGNFITDNMICAGFDAGGKDGCQGDSGGPLTYNSGSGYIQIGIVSWGNGCADAGFPGVYTRVS</sequence>
<keyword evidence="3" id="KW-0732">Signal</keyword>
<protein>
    <recommendedName>
        <fullName evidence="9">limulus clotting factor C</fullName>
        <ecNumber evidence="9">3.4.21.84</ecNumber>
    </recommendedName>
</protein>
<dbReference type="GO" id="GO:0004252">
    <property type="term" value="F:serine-type endopeptidase activity"/>
    <property type="evidence" value="ECO:0007669"/>
    <property type="project" value="InterPro"/>
</dbReference>
<evidence type="ECO:0000256" key="5">
    <source>
        <dbReference type="ARBA" id="ARBA00022820"/>
    </source>
</evidence>
<dbReference type="InterPro" id="IPR001254">
    <property type="entry name" value="Trypsin_dom"/>
</dbReference>
<evidence type="ECO:0000259" key="11">
    <source>
        <dbReference type="PROSITE" id="PS50240"/>
    </source>
</evidence>
<evidence type="ECO:0000256" key="1">
    <source>
        <dbReference type="ARBA" id="ARBA00022659"/>
    </source>
</evidence>
<dbReference type="Pfam" id="PF00089">
    <property type="entry name" value="Trypsin"/>
    <property type="match status" value="1"/>
</dbReference>
<feature type="non-terminal residue" evidence="12">
    <location>
        <position position="259"/>
    </location>
</feature>
<dbReference type="EC" id="3.4.21.84" evidence="9"/>
<keyword evidence="5" id="KW-0353">Hemolymph clotting</keyword>
<evidence type="ECO:0000256" key="9">
    <source>
        <dbReference type="ARBA" id="ARBA00066707"/>
    </source>
</evidence>
<evidence type="ECO:0000313" key="13">
    <source>
        <dbReference type="Proteomes" id="UP001497623"/>
    </source>
</evidence>
<evidence type="ECO:0000256" key="6">
    <source>
        <dbReference type="ARBA" id="ARBA00022825"/>
    </source>
</evidence>
<organism evidence="12 13">
    <name type="scientific">Meganyctiphanes norvegica</name>
    <name type="common">Northern krill</name>
    <name type="synonym">Thysanopoda norvegica</name>
    <dbReference type="NCBI Taxonomy" id="48144"/>
    <lineage>
        <taxon>Eukaryota</taxon>
        <taxon>Metazoa</taxon>
        <taxon>Ecdysozoa</taxon>
        <taxon>Arthropoda</taxon>
        <taxon>Crustacea</taxon>
        <taxon>Multicrustacea</taxon>
        <taxon>Malacostraca</taxon>
        <taxon>Eumalacostraca</taxon>
        <taxon>Eucarida</taxon>
        <taxon>Euphausiacea</taxon>
        <taxon>Euphausiidae</taxon>
        <taxon>Meganyctiphanes</taxon>
    </lineage>
</organism>
<dbReference type="AlphaFoldDB" id="A0AAV2RPN2"/>
<keyword evidence="6" id="KW-0720">Serine protease</keyword>
<dbReference type="GO" id="GO:0006508">
    <property type="term" value="P:proteolysis"/>
    <property type="evidence" value="ECO:0007669"/>
    <property type="project" value="UniProtKB-KW"/>
</dbReference>
<keyword evidence="1" id="KW-0768">Sushi</keyword>
<dbReference type="InterPro" id="IPR001314">
    <property type="entry name" value="Peptidase_S1A"/>
</dbReference>